<dbReference type="InterPro" id="IPR016024">
    <property type="entry name" value="ARM-type_fold"/>
</dbReference>
<proteinExistence type="predicted"/>
<sequence>MCGRPPPETSVCPVHNAPCEDDNQLCLLKSNRIKPLVDLLVDEETYVQIVAVEALSTLIIDTSKSLKRAIGELDQQGVLDEVIALFTDIHPGILQERAIWMIERILRVEGHSHIYSLDQSLLRALVEAFKHGNANAKKHAQDALTNLKQLSGIRGKASSQARSRR</sequence>
<protein>
    <recommendedName>
        <fullName evidence="3">HEAT repeat domain-containing protein</fullName>
    </recommendedName>
</protein>
<keyword evidence="2" id="KW-1185">Reference proteome</keyword>
<dbReference type="PANTHER" id="PTHR45958">
    <property type="entry name" value="RING-TYPE E3 UBIQUITIN TRANSFERASE"/>
    <property type="match status" value="1"/>
</dbReference>
<evidence type="ECO:0000313" key="2">
    <source>
        <dbReference type="Proteomes" id="UP001281410"/>
    </source>
</evidence>
<reference evidence="1" key="1">
    <citation type="journal article" date="2023" name="Plant J.">
        <title>Genome sequences and population genomics provide insights into the demographic history, inbreeding, and mutation load of two 'living fossil' tree species of Dipteronia.</title>
        <authorList>
            <person name="Feng Y."/>
            <person name="Comes H.P."/>
            <person name="Chen J."/>
            <person name="Zhu S."/>
            <person name="Lu R."/>
            <person name="Zhang X."/>
            <person name="Li P."/>
            <person name="Qiu J."/>
            <person name="Olsen K.M."/>
            <person name="Qiu Y."/>
        </authorList>
    </citation>
    <scope>NUCLEOTIDE SEQUENCE</scope>
    <source>
        <strain evidence="1">NBL</strain>
    </source>
</reference>
<gene>
    <name evidence="1" type="ORF">Dsin_020591</name>
</gene>
<dbReference type="Proteomes" id="UP001281410">
    <property type="component" value="Unassembled WGS sequence"/>
</dbReference>
<accession>A0AAE0E3U0</accession>
<organism evidence="1 2">
    <name type="scientific">Dipteronia sinensis</name>
    <dbReference type="NCBI Taxonomy" id="43782"/>
    <lineage>
        <taxon>Eukaryota</taxon>
        <taxon>Viridiplantae</taxon>
        <taxon>Streptophyta</taxon>
        <taxon>Embryophyta</taxon>
        <taxon>Tracheophyta</taxon>
        <taxon>Spermatophyta</taxon>
        <taxon>Magnoliopsida</taxon>
        <taxon>eudicotyledons</taxon>
        <taxon>Gunneridae</taxon>
        <taxon>Pentapetalae</taxon>
        <taxon>rosids</taxon>
        <taxon>malvids</taxon>
        <taxon>Sapindales</taxon>
        <taxon>Sapindaceae</taxon>
        <taxon>Hippocastanoideae</taxon>
        <taxon>Acereae</taxon>
        <taxon>Dipteronia</taxon>
    </lineage>
</organism>
<dbReference type="InterPro" id="IPR011989">
    <property type="entry name" value="ARM-like"/>
</dbReference>
<dbReference type="AlphaFoldDB" id="A0AAE0E3U0"/>
<evidence type="ECO:0000313" key="1">
    <source>
        <dbReference type="EMBL" id="KAK3206545.1"/>
    </source>
</evidence>
<dbReference type="SUPFAM" id="SSF48371">
    <property type="entry name" value="ARM repeat"/>
    <property type="match status" value="1"/>
</dbReference>
<dbReference type="PANTHER" id="PTHR45958:SF14">
    <property type="entry name" value="RING-TYPE E3 UBIQUITIN TRANSFERASE"/>
    <property type="match status" value="1"/>
</dbReference>
<dbReference type="EMBL" id="JANJYJ010000006">
    <property type="protein sequence ID" value="KAK3206545.1"/>
    <property type="molecule type" value="Genomic_DNA"/>
</dbReference>
<dbReference type="Gene3D" id="1.25.10.10">
    <property type="entry name" value="Leucine-rich Repeat Variant"/>
    <property type="match status" value="1"/>
</dbReference>
<evidence type="ECO:0008006" key="3">
    <source>
        <dbReference type="Google" id="ProtNLM"/>
    </source>
</evidence>
<dbReference type="InterPro" id="IPR052608">
    <property type="entry name" value="U-box_domain_protein"/>
</dbReference>
<comment type="caution">
    <text evidence="1">The sequence shown here is derived from an EMBL/GenBank/DDBJ whole genome shotgun (WGS) entry which is preliminary data.</text>
</comment>
<name>A0AAE0E3U0_9ROSI</name>